<evidence type="ECO:0000313" key="3">
    <source>
        <dbReference type="Proteomes" id="UP000001072"/>
    </source>
</evidence>
<dbReference type="GeneID" id="18936490"/>
<feature type="compositionally biased region" description="Polar residues" evidence="1">
    <location>
        <begin position="205"/>
        <end position="224"/>
    </location>
</feature>
<gene>
    <name evidence="2" type="ORF">MELLADRAFT_93173</name>
</gene>
<dbReference type="Proteomes" id="UP000001072">
    <property type="component" value="Unassembled WGS sequence"/>
</dbReference>
<reference evidence="3" key="1">
    <citation type="journal article" date="2011" name="Proc. Natl. Acad. Sci. U.S.A.">
        <title>Obligate biotrophy features unraveled by the genomic analysis of rust fungi.</title>
        <authorList>
            <person name="Duplessis S."/>
            <person name="Cuomo C.A."/>
            <person name="Lin Y.-C."/>
            <person name="Aerts A."/>
            <person name="Tisserant E."/>
            <person name="Veneault-Fourrey C."/>
            <person name="Joly D.L."/>
            <person name="Hacquard S."/>
            <person name="Amselem J."/>
            <person name="Cantarel B.L."/>
            <person name="Chiu R."/>
            <person name="Coutinho P.M."/>
            <person name="Feau N."/>
            <person name="Field M."/>
            <person name="Frey P."/>
            <person name="Gelhaye E."/>
            <person name="Goldberg J."/>
            <person name="Grabherr M.G."/>
            <person name="Kodira C.D."/>
            <person name="Kohler A."/>
            <person name="Kuees U."/>
            <person name="Lindquist E.A."/>
            <person name="Lucas S.M."/>
            <person name="Mago R."/>
            <person name="Mauceli E."/>
            <person name="Morin E."/>
            <person name="Murat C."/>
            <person name="Pangilinan J.L."/>
            <person name="Park R."/>
            <person name="Pearson M."/>
            <person name="Quesneville H."/>
            <person name="Rouhier N."/>
            <person name="Sakthikumar S."/>
            <person name="Salamov A.A."/>
            <person name="Schmutz J."/>
            <person name="Selles B."/>
            <person name="Shapiro H."/>
            <person name="Tanguay P."/>
            <person name="Tuskan G.A."/>
            <person name="Henrissat B."/>
            <person name="Van de Peer Y."/>
            <person name="Rouze P."/>
            <person name="Ellis J.G."/>
            <person name="Dodds P.N."/>
            <person name="Schein J.E."/>
            <person name="Zhong S."/>
            <person name="Hamelin R.C."/>
            <person name="Grigoriev I.V."/>
            <person name="Szabo L.J."/>
            <person name="Martin F."/>
        </authorList>
    </citation>
    <scope>NUCLEOTIDE SEQUENCE [LARGE SCALE GENOMIC DNA]</scope>
    <source>
        <strain evidence="3">98AG31 / pathotype 3-4-7</strain>
    </source>
</reference>
<keyword evidence="3" id="KW-1185">Reference proteome</keyword>
<sequence length="603" mass="67408">MPPIRSYAEFPINPVKPNQLLPLPGMTKQTGLLCPSCRKPHSTSYFTPAKQGHEPLIGVTCRASRYIRSYSLAQAKSAVIKHNLLLQRRAVPSSTLTQEQADYNYAMQVLQLINGDMPGAISSNQNNGRKKKPSKPLPTDQQCSGYLGQFATGHTAHKNAGCAIQACRNCCEQLKPLHLRCSKHNAMTKPNKAPVEARDVGVANRTITQTPSNQLRARSPSSDFGDQDDIDPILTQGPTPTQARPATQAAQRFASPLTPAQVNRFRTTTIQKQAQECEDKDNAKVAENTVTFVVWAGLDDDPCGFETWRVYAPRWPNLSLNNSHTLMEQVRNKFGNEWNGDLRVWIPDEKAWVKMQTSIVEPYNPTYRRILIVFPGVNIATCQGMETNLESVRTMTVVQKMDMKSILNTAAYTRFKTPSAIRQANMQISLISDNKDEVEGDEGEVEQLNMSSPDLPEPNVVETLIAQKPMATEPASSSTSTANAPEAVAQPKDSKAGWPTSPTTITMKSLQRYLTLTLAPLNLTSQLAFAQEYGKTHEFTKSTVNKYHKWLKDYVGVQRLSEYVQQHPNHTVLDGLDFFRLEWQELDKRRKKNATRATRKSPE</sequence>
<protein>
    <submittedName>
        <fullName evidence="2">Uncharacterized protein</fullName>
    </submittedName>
</protein>
<dbReference type="RefSeq" id="XP_007416149.1">
    <property type="nucleotide sequence ID" value="XM_007416087.1"/>
</dbReference>
<accession>F4S4C6</accession>
<dbReference type="HOGENOM" id="CLU_019614_1_0_1"/>
<dbReference type="VEuPathDB" id="FungiDB:MELLADRAFT_93173"/>
<evidence type="ECO:0000313" key="2">
    <source>
        <dbReference type="EMBL" id="EGG00502.1"/>
    </source>
</evidence>
<feature type="region of interest" description="Disordered" evidence="1">
    <location>
        <begin position="204"/>
        <end position="245"/>
    </location>
</feature>
<feature type="compositionally biased region" description="Low complexity" evidence="1">
    <location>
        <begin position="471"/>
        <end position="487"/>
    </location>
</feature>
<dbReference type="AlphaFoldDB" id="F4S4C6"/>
<dbReference type="InParanoid" id="F4S4C6"/>
<name>F4S4C6_MELLP</name>
<evidence type="ECO:0000256" key="1">
    <source>
        <dbReference type="SAM" id="MobiDB-lite"/>
    </source>
</evidence>
<feature type="compositionally biased region" description="Low complexity" evidence="1">
    <location>
        <begin position="235"/>
        <end position="245"/>
    </location>
</feature>
<feature type="region of interest" description="Disordered" evidence="1">
    <location>
        <begin position="469"/>
        <end position="501"/>
    </location>
</feature>
<dbReference type="EMBL" id="GL883146">
    <property type="protein sequence ID" value="EGG00502.1"/>
    <property type="molecule type" value="Genomic_DNA"/>
</dbReference>
<organism evidence="3">
    <name type="scientific">Melampsora larici-populina (strain 98AG31 / pathotype 3-4-7)</name>
    <name type="common">Poplar leaf rust fungus</name>
    <dbReference type="NCBI Taxonomy" id="747676"/>
    <lineage>
        <taxon>Eukaryota</taxon>
        <taxon>Fungi</taxon>
        <taxon>Dikarya</taxon>
        <taxon>Basidiomycota</taxon>
        <taxon>Pucciniomycotina</taxon>
        <taxon>Pucciniomycetes</taxon>
        <taxon>Pucciniales</taxon>
        <taxon>Melampsoraceae</taxon>
        <taxon>Melampsora</taxon>
    </lineage>
</organism>
<proteinExistence type="predicted"/>
<feature type="region of interest" description="Disordered" evidence="1">
    <location>
        <begin position="117"/>
        <end position="141"/>
    </location>
</feature>
<dbReference type="KEGG" id="mlr:MELLADRAFT_93173"/>